<dbReference type="SUPFAM" id="SSF54285">
    <property type="entry name" value="MoaD/ThiS"/>
    <property type="match status" value="1"/>
</dbReference>
<dbReference type="NCBIfam" id="TIGR01687">
    <property type="entry name" value="moaD_arch"/>
    <property type="match status" value="1"/>
</dbReference>
<name>A0A147JWS8_HADYE</name>
<reference evidence="1 2" key="1">
    <citation type="journal article" date="2016" name="Nat. Microbiol.">
        <title>Genomic inference of the metabolism of cosmopolitan subsurface Archaea, Hadesarchaea.</title>
        <authorList>
            <person name="Baker B.J."/>
            <person name="Saw J.H."/>
            <person name="Lind A.E."/>
            <person name="Lazar C.S."/>
            <person name="Hinrichs K.-U."/>
            <person name="Teske A.P."/>
            <person name="Ettema T.J."/>
        </authorList>
    </citation>
    <scope>NUCLEOTIDE SEQUENCE [LARGE SCALE GENOMIC DNA]</scope>
</reference>
<dbReference type="CDD" id="cd17040">
    <property type="entry name" value="Ubl_MoaD_like"/>
    <property type="match status" value="1"/>
</dbReference>
<dbReference type="AlphaFoldDB" id="A0A147JWS8"/>
<dbReference type="InterPro" id="IPR003749">
    <property type="entry name" value="ThiS/MoaD-like"/>
</dbReference>
<dbReference type="InterPro" id="IPR016155">
    <property type="entry name" value="Mopterin_synth/thiamin_S_b"/>
</dbReference>
<comment type="caution">
    <text evidence="1">The sequence shown here is derived from an EMBL/GenBank/DDBJ whole genome shotgun (WGS) entry which is preliminary data.</text>
</comment>
<dbReference type="Proteomes" id="UP000074294">
    <property type="component" value="Unassembled WGS sequence"/>
</dbReference>
<dbReference type="STRING" id="1776334.APZ16_06290"/>
<dbReference type="InterPro" id="IPR010038">
    <property type="entry name" value="MoaD_arc-typ"/>
</dbReference>
<organism evidence="1 2">
    <name type="scientific">Hadarchaeum yellowstonense</name>
    <dbReference type="NCBI Taxonomy" id="1776334"/>
    <lineage>
        <taxon>Archaea</taxon>
        <taxon>Methanobacteriati</taxon>
        <taxon>Candidatus Hadarchaeota</taxon>
        <taxon>Candidatus Hadarchaeia</taxon>
        <taxon>Candidatus Hadarchaeales</taxon>
        <taxon>Candidatus Hadarchaeaceae</taxon>
        <taxon>Candidatus Hadarchaeum</taxon>
    </lineage>
</organism>
<dbReference type="Pfam" id="PF02597">
    <property type="entry name" value="ThiS"/>
    <property type="match status" value="1"/>
</dbReference>
<gene>
    <name evidence="1" type="ORF">APZ16_06290</name>
</gene>
<protein>
    <submittedName>
        <fullName evidence="1">Molybdopterin synthase sulfur carrier subunit</fullName>
    </submittedName>
</protein>
<evidence type="ECO:0000313" key="2">
    <source>
        <dbReference type="Proteomes" id="UP000074294"/>
    </source>
</evidence>
<sequence length="105" mass="11849">MAGVSVKLKLFATLRKNYGVKELDVECDGTIFNLIENASKILGRSFFDDIYDKNQGKVRDNIIFMINGRNIKDLGEKIKLTDNDVVAIFPPIAGGRIFRGVKRDR</sequence>
<dbReference type="InterPro" id="IPR012675">
    <property type="entry name" value="Beta-grasp_dom_sf"/>
</dbReference>
<proteinExistence type="predicted"/>
<dbReference type="Gene3D" id="3.10.20.30">
    <property type="match status" value="1"/>
</dbReference>
<evidence type="ECO:0000313" key="1">
    <source>
        <dbReference type="EMBL" id="KUO40967.1"/>
    </source>
</evidence>
<accession>A0A147JWS8</accession>
<dbReference type="EMBL" id="LQMQ01000030">
    <property type="protein sequence ID" value="KUO40967.1"/>
    <property type="molecule type" value="Genomic_DNA"/>
</dbReference>